<protein>
    <recommendedName>
        <fullName evidence="1">NurA domain-containing protein</fullName>
    </recommendedName>
</protein>
<keyword evidence="3" id="KW-1185">Reference proteome</keyword>
<gene>
    <name evidence="2" type="ordered locus">Hlac_2788</name>
</gene>
<name>B9LVW7_HALLT</name>
<evidence type="ECO:0000259" key="1">
    <source>
        <dbReference type="SMART" id="SM00933"/>
    </source>
</evidence>
<dbReference type="KEGG" id="hla:Hlac_2788"/>
<dbReference type="GeneID" id="25140503"/>
<dbReference type="EMBL" id="CP001366">
    <property type="protein sequence ID" value="ACM58357.1"/>
    <property type="molecule type" value="Genomic_DNA"/>
</dbReference>
<dbReference type="AlphaFoldDB" id="B9LVW7"/>
<dbReference type="RefSeq" id="WP_009486610.1">
    <property type="nucleotide sequence ID" value="NC_012028.1"/>
</dbReference>
<dbReference type="InterPro" id="IPR018977">
    <property type="entry name" value="NurA_domain"/>
</dbReference>
<evidence type="ECO:0000313" key="3">
    <source>
        <dbReference type="Proteomes" id="UP000000740"/>
    </source>
</evidence>
<evidence type="ECO:0000313" key="2">
    <source>
        <dbReference type="EMBL" id="ACM58357.1"/>
    </source>
</evidence>
<sequence length="438" mass="49255">MDTYGALNQMFQELGRAVGDFDAQQTVTAADAIAHFQQPGGNVNLLDDDEFQITHKPISEVKSWDDPWPTTYGLDGSTTRALQFNNGLLAAGSAAKLGVSGKTGNADLANRTTATLVAHHNDDEFELPGVGETGIELPSGTDAEMLRFPASDLISRLDDYLVGVSRTYAEGKHARKYAAELDGPLFIDGPLYPNPAFSWMLFEQAGEGPTYMTDNWPEIVGDIMQNYVSTIEMMYDRNYPPIGIIKTGRSSAALDSLQTKIEDNDVNIETPLPWGSDHLLFEDALYNSDDRYGDKGPIISYTPWLLQQKEGAHGESVVPFEFYDGVSLKWGDANEYIRAFFYVRCPQSDYVMRVETPHAFARNARLRERITRKALVEIAQQQKEPRAITFADQRARISRDDRFNLRDVIEQFAQNNHGNVRAVQDYNEGREYDRFEEF</sequence>
<dbReference type="eggNOG" id="arCOG00367">
    <property type="taxonomic scope" value="Archaea"/>
</dbReference>
<proteinExistence type="predicted"/>
<dbReference type="HOGENOM" id="CLU_603583_0_0_2"/>
<accession>B9LVW7</accession>
<feature type="domain" description="NurA" evidence="1">
    <location>
        <begin position="69"/>
        <end position="397"/>
    </location>
</feature>
<organism evidence="2 3">
    <name type="scientific">Halorubrum lacusprofundi (strain ATCC 49239 / DSM 5036 / JCM 8891 / ACAM 34)</name>
    <dbReference type="NCBI Taxonomy" id="416348"/>
    <lineage>
        <taxon>Archaea</taxon>
        <taxon>Methanobacteriati</taxon>
        <taxon>Methanobacteriota</taxon>
        <taxon>Stenosarchaea group</taxon>
        <taxon>Halobacteria</taxon>
        <taxon>Halobacteriales</taxon>
        <taxon>Haloferacaceae</taxon>
        <taxon>Halorubrum</taxon>
    </lineage>
</organism>
<dbReference type="SMART" id="SM00933">
    <property type="entry name" value="NurA"/>
    <property type="match status" value="1"/>
</dbReference>
<dbReference type="Pfam" id="PF09376">
    <property type="entry name" value="NurA"/>
    <property type="match status" value="1"/>
</dbReference>
<dbReference type="GeneID" id="7399195"/>
<reference evidence="2 3" key="1">
    <citation type="journal article" date="2016" name="Stand. Genomic Sci.">
        <title>Complete genome sequence of the Antarctic Halorubrum lacusprofundi type strain ACAM 34.</title>
        <authorList>
            <person name="Anderson I.J."/>
            <person name="DasSarma P."/>
            <person name="Lucas S."/>
            <person name="Copeland A."/>
            <person name="Lapidus A."/>
            <person name="Del Rio T.G."/>
            <person name="Tice H."/>
            <person name="Dalin E."/>
            <person name="Bruce D.C."/>
            <person name="Goodwin L."/>
            <person name="Pitluck S."/>
            <person name="Sims D."/>
            <person name="Brettin T.S."/>
            <person name="Detter J.C."/>
            <person name="Han C.S."/>
            <person name="Larimer F."/>
            <person name="Hauser L."/>
            <person name="Land M."/>
            <person name="Ivanova N."/>
            <person name="Richardson P."/>
            <person name="Cavicchioli R."/>
            <person name="DasSarma S."/>
            <person name="Woese C.R."/>
            <person name="Kyrpides N.C."/>
        </authorList>
    </citation>
    <scope>NUCLEOTIDE SEQUENCE [LARGE SCALE GENOMIC DNA]</scope>
    <source>
        <strain evidence="3">ATCC 49239 / DSM 5036 / JCM 8891 / ACAM 34</strain>
    </source>
</reference>
<dbReference type="Proteomes" id="UP000000740">
    <property type="component" value="Chromosome 2"/>
</dbReference>